<evidence type="ECO:0000313" key="2">
    <source>
        <dbReference type="EMBL" id="MFC5885808.1"/>
    </source>
</evidence>
<gene>
    <name evidence="2" type="ORF">ACFP0N_12600</name>
</gene>
<keyword evidence="1 2" id="KW-0560">Oxidoreductase</keyword>
<dbReference type="PANTHER" id="PTHR35176">
    <property type="entry name" value="HEME OXYGENASE HI_0854-RELATED"/>
    <property type="match status" value="1"/>
</dbReference>
<dbReference type="InterPro" id="IPR052019">
    <property type="entry name" value="F420H2_bilvrd_red/Heme_oxyg"/>
</dbReference>
<dbReference type="EMBL" id="JBHSOD010000012">
    <property type="protein sequence ID" value="MFC5885808.1"/>
    <property type="molecule type" value="Genomic_DNA"/>
</dbReference>
<name>A0ABW1EW49_9ACTN</name>
<protein>
    <submittedName>
        <fullName evidence="2">PPOX class F420-dependent oxidoreductase</fullName>
        <ecNumber evidence="2">1.-.-.-</ecNumber>
    </submittedName>
</protein>
<dbReference type="PANTHER" id="PTHR35176:SF11">
    <property type="entry name" value="PYRIDOXAMINE 5'-PHOSPHATE OXIDASE FAMILY PROTEIN"/>
    <property type="match status" value="1"/>
</dbReference>
<dbReference type="Proteomes" id="UP001596067">
    <property type="component" value="Unassembled WGS sequence"/>
</dbReference>
<dbReference type="InterPro" id="IPR019965">
    <property type="entry name" value="PPOX_F420-dep_Rv2061_put"/>
</dbReference>
<dbReference type="NCBIfam" id="TIGR03666">
    <property type="entry name" value="Rv2061_F420"/>
    <property type="match status" value="1"/>
</dbReference>
<sequence length="156" mass="17285">MEREDIVHHRTDDRTDDLADSRYLLLTTFGDDGSRVESQSWVVADGTALGIWTTTHSDEAERIRRHPRVLVGPCDSHGRPTGRPVPARAAVCDADATARYRISLLNKYGMSALIALARSRLRLGLAGTVGIRITINELEPRLIGPEWPPPTTYCPN</sequence>
<evidence type="ECO:0000256" key="1">
    <source>
        <dbReference type="ARBA" id="ARBA00023002"/>
    </source>
</evidence>
<accession>A0ABW1EW49</accession>
<organism evidence="2 3">
    <name type="scientific">Kitasatospora aburaviensis</name>
    <dbReference type="NCBI Taxonomy" id="67265"/>
    <lineage>
        <taxon>Bacteria</taxon>
        <taxon>Bacillati</taxon>
        <taxon>Actinomycetota</taxon>
        <taxon>Actinomycetes</taxon>
        <taxon>Kitasatosporales</taxon>
        <taxon>Streptomycetaceae</taxon>
        <taxon>Kitasatospora</taxon>
    </lineage>
</organism>
<dbReference type="EC" id="1.-.-.-" evidence="2"/>
<dbReference type="SUPFAM" id="SSF50475">
    <property type="entry name" value="FMN-binding split barrel"/>
    <property type="match status" value="1"/>
</dbReference>
<dbReference type="RefSeq" id="WP_345330007.1">
    <property type="nucleotide sequence ID" value="NZ_BAAAVH010000107.1"/>
</dbReference>
<evidence type="ECO:0000313" key="3">
    <source>
        <dbReference type="Proteomes" id="UP001596067"/>
    </source>
</evidence>
<proteinExistence type="predicted"/>
<dbReference type="Gene3D" id="2.30.110.10">
    <property type="entry name" value="Electron Transport, Fmn-binding Protein, Chain A"/>
    <property type="match status" value="1"/>
</dbReference>
<dbReference type="GO" id="GO:0016491">
    <property type="term" value="F:oxidoreductase activity"/>
    <property type="evidence" value="ECO:0007669"/>
    <property type="project" value="UniProtKB-KW"/>
</dbReference>
<dbReference type="InterPro" id="IPR012349">
    <property type="entry name" value="Split_barrel_FMN-bd"/>
</dbReference>
<reference evidence="3" key="1">
    <citation type="journal article" date="2019" name="Int. J. Syst. Evol. Microbiol.">
        <title>The Global Catalogue of Microorganisms (GCM) 10K type strain sequencing project: providing services to taxonomists for standard genome sequencing and annotation.</title>
        <authorList>
            <consortium name="The Broad Institute Genomics Platform"/>
            <consortium name="The Broad Institute Genome Sequencing Center for Infectious Disease"/>
            <person name="Wu L."/>
            <person name="Ma J."/>
        </authorList>
    </citation>
    <scope>NUCLEOTIDE SEQUENCE [LARGE SCALE GENOMIC DNA]</scope>
    <source>
        <strain evidence="3">CGMCC 4.1469</strain>
    </source>
</reference>
<comment type="caution">
    <text evidence="2">The sequence shown here is derived from an EMBL/GenBank/DDBJ whole genome shotgun (WGS) entry which is preliminary data.</text>
</comment>
<keyword evidence="3" id="KW-1185">Reference proteome</keyword>